<organism evidence="1 2">
    <name type="scientific">Hypothenemus hampei</name>
    <name type="common">Coffee berry borer</name>
    <dbReference type="NCBI Taxonomy" id="57062"/>
    <lineage>
        <taxon>Eukaryota</taxon>
        <taxon>Metazoa</taxon>
        <taxon>Ecdysozoa</taxon>
        <taxon>Arthropoda</taxon>
        <taxon>Hexapoda</taxon>
        <taxon>Insecta</taxon>
        <taxon>Pterygota</taxon>
        <taxon>Neoptera</taxon>
        <taxon>Endopterygota</taxon>
        <taxon>Coleoptera</taxon>
        <taxon>Polyphaga</taxon>
        <taxon>Cucujiformia</taxon>
        <taxon>Curculionidae</taxon>
        <taxon>Scolytinae</taxon>
        <taxon>Hypothenemus</taxon>
    </lineage>
</organism>
<dbReference type="EMBL" id="JBDJPC010000006">
    <property type="protein sequence ID" value="KAL1497249.1"/>
    <property type="molecule type" value="Genomic_DNA"/>
</dbReference>
<dbReference type="AlphaFoldDB" id="A0ABD1EL80"/>
<gene>
    <name evidence="1" type="ORF">ABEB36_008241</name>
</gene>
<dbReference type="Proteomes" id="UP001566132">
    <property type="component" value="Unassembled WGS sequence"/>
</dbReference>
<comment type="caution">
    <text evidence="1">The sequence shown here is derived from an EMBL/GenBank/DDBJ whole genome shotgun (WGS) entry which is preliminary data.</text>
</comment>
<reference evidence="1 2" key="1">
    <citation type="submission" date="2024-05" db="EMBL/GenBank/DDBJ databases">
        <title>Genetic variation in Jamaican populations of the coffee berry borer (Hypothenemus hampei).</title>
        <authorList>
            <person name="Errbii M."/>
            <person name="Myrie A."/>
        </authorList>
    </citation>
    <scope>NUCLEOTIDE SEQUENCE [LARGE SCALE GENOMIC DNA]</scope>
    <source>
        <strain evidence="1">JA-Hopewell-2020-01-JO</strain>
        <tissue evidence="1">Whole body</tissue>
    </source>
</reference>
<evidence type="ECO:0000313" key="1">
    <source>
        <dbReference type="EMBL" id="KAL1497249.1"/>
    </source>
</evidence>
<name>A0ABD1EL80_HYPHA</name>
<sequence>MVIEEVKEVLLKYKVHEDKIENILKEKQINKSGIKTLHVEGLSAQTRLLTLEEAKERNSQLIKELEFVKGNLRSKSIFSPMELQWGKVREQYQNNPSLPIITWHCHLPVFI</sequence>
<accession>A0ABD1EL80</accession>
<keyword evidence="2" id="KW-1185">Reference proteome</keyword>
<protein>
    <submittedName>
        <fullName evidence="1">Uncharacterized protein</fullName>
    </submittedName>
</protein>
<proteinExistence type="predicted"/>
<evidence type="ECO:0000313" key="2">
    <source>
        <dbReference type="Proteomes" id="UP001566132"/>
    </source>
</evidence>